<accession>A0A9N9MBC4</accession>
<name>A0A9N9MBC4_9CUCU</name>
<evidence type="ECO:0000256" key="1">
    <source>
        <dbReference type="SAM" id="MobiDB-lite"/>
    </source>
</evidence>
<feature type="region of interest" description="Disordered" evidence="1">
    <location>
        <begin position="1"/>
        <end position="23"/>
    </location>
</feature>
<organism evidence="2 3">
    <name type="scientific">Ceutorhynchus assimilis</name>
    <name type="common">cabbage seed weevil</name>
    <dbReference type="NCBI Taxonomy" id="467358"/>
    <lineage>
        <taxon>Eukaryota</taxon>
        <taxon>Metazoa</taxon>
        <taxon>Ecdysozoa</taxon>
        <taxon>Arthropoda</taxon>
        <taxon>Hexapoda</taxon>
        <taxon>Insecta</taxon>
        <taxon>Pterygota</taxon>
        <taxon>Neoptera</taxon>
        <taxon>Endopterygota</taxon>
        <taxon>Coleoptera</taxon>
        <taxon>Polyphaga</taxon>
        <taxon>Cucujiformia</taxon>
        <taxon>Curculionidae</taxon>
        <taxon>Ceutorhynchinae</taxon>
        <taxon>Ceutorhynchus</taxon>
    </lineage>
</organism>
<dbReference type="Proteomes" id="UP001152799">
    <property type="component" value="Chromosome 10"/>
</dbReference>
<protein>
    <submittedName>
        <fullName evidence="2">Uncharacterized protein</fullName>
    </submittedName>
</protein>
<keyword evidence="3" id="KW-1185">Reference proteome</keyword>
<evidence type="ECO:0000313" key="2">
    <source>
        <dbReference type="EMBL" id="CAG9761322.1"/>
    </source>
</evidence>
<dbReference type="EMBL" id="OU892286">
    <property type="protein sequence ID" value="CAG9761322.1"/>
    <property type="molecule type" value="Genomic_DNA"/>
</dbReference>
<evidence type="ECO:0000313" key="3">
    <source>
        <dbReference type="Proteomes" id="UP001152799"/>
    </source>
</evidence>
<dbReference type="AlphaFoldDB" id="A0A9N9MBC4"/>
<reference evidence="2" key="1">
    <citation type="submission" date="2022-01" db="EMBL/GenBank/DDBJ databases">
        <authorList>
            <person name="King R."/>
        </authorList>
    </citation>
    <scope>NUCLEOTIDE SEQUENCE</scope>
</reference>
<sequence length="107" mass="12420">MKEAEEKRQSKDKKQKKPDNFNFIGGKRNTTSFRYVCAIEAIEGSDEVQVVGLKSMNDLKQDFSRIEYDKSFVKIDQIAGLLPVPMIKNKGTRIFYHFDKKIPVFEV</sequence>
<dbReference type="OrthoDB" id="6767476at2759"/>
<proteinExistence type="predicted"/>
<gene>
    <name evidence="2" type="ORF">CEUTPL_LOCUS2027</name>
</gene>